<evidence type="ECO:0000256" key="1">
    <source>
        <dbReference type="SAM" id="MobiDB-lite"/>
    </source>
</evidence>
<accession>A0A8J5VZW6</accession>
<gene>
    <name evidence="2" type="ORF">GUJ93_ZPchr0005g16307</name>
</gene>
<dbReference type="AlphaFoldDB" id="A0A8J5VZW6"/>
<evidence type="ECO:0000313" key="3">
    <source>
        <dbReference type="Proteomes" id="UP000729402"/>
    </source>
</evidence>
<proteinExistence type="predicted"/>
<dbReference type="Proteomes" id="UP000729402">
    <property type="component" value="Unassembled WGS sequence"/>
</dbReference>
<feature type="compositionally biased region" description="Low complexity" evidence="1">
    <location>
        <begin position="40"/>
        <end position="51"/>
    </location>
</feature>
<keyword evidence="3" id="KW-1185">Reference proteome</keyword>
<reference evidence="2" key="1">
    <citation type="journal article" date="2021" name="bioRxiv">
        <title>Whole Genome Assembly and Annotation of Northern Wild Rice, Zizania palustris L., Supports a Whole Genome Duplication in the Zizania Genus.</title>
        <authorList>
            <person name="Haas M."/>
            <person name="Kono T."/>
            <person name="Macchietto M."/>
            <person name="Millas R."/>
            <person name="McGilp L."/>
            <person name="Shao M."/>
            <person name="Duquette J."/>
            <person name="Hirsch C.N."/>
            <person name="Kimball J."/>
        </authorList>
    </citation>
    <scope>NUCLEOTIDE SEQUENCE</scope>
    <source>
        <tissue evidence="2">Fresh leaf tissue</tissue>
    </source>
</reference>
<organism evidence="2 3">
    <name type="scientific">Zizania palustris</name>
    <name type="common">Northern wild rice</name>
    <dbReference type="NCBI Taxonomy" id="103762"/>
    <lineage>
        <taxon>Eukaryota</taxon>
        <taxon>Viridiplantae</taxon>
        <taxon>Streptophyta</taxon>
        <taxon>Embryophyta</taxon>
        <taxon>Tracheophyta</taxon>
        <taxon>Spermatophyta</taxon>
        <taxon>Magnoliopsida</taxon>
        <taxon>Liliopsida</taxon>
        <taxon>Poales</taxon>
        <taxon>Poaceae</taxon>
        <taxon>BOP clade</taxon>
        <taxon>Oryzoideae</taxon>
        <taxon>Oryzeae</taxon>
        <taxon>Zizaniinae</taxon>
        <taxon>Zizania</taxon>
    </lineage>
</organism>
<evidence type="ECO:0000313" key="2">
    <source>
        <dbReference type="EMBL" id="KAG8067039.1"/>
    </source>
</evidence>
<protein>
    <submittedName>
        <fullName evidence="2">Uncharacterized protein</fullName>
    </submittedName>
</protein>
<reference evidence="2" key="2">
    <citation type="submission" date="2021-02" db="EMBL/GenBank/DDBJ databases">
        <authorList>
            <person name="Kimball J.A."/>
            <person name="Haas M.W."/>
            <person name="Macchietto M."/>
            <person name="Kono T."/>
            <person name="Duquette J."/>
            <person name="Shao M."/>
        </authorList>
    </citation>
    <scope>NUCLEOTIDE SEQUENCE</scope>
    <source>
        <tissue evidence="2">Fresh leaf tissue</tissue>
    </source>
</reference>
<dbReference type="EMBL" id="JAAALK010000284">
    <property type="protein sequence ID" value="KAG8067039.1"/>
    <property type="molecule type" value="Genomic_DNA"/>
</dbReference>
<feature type="region of interest" description="Disordered" evidence="1">
    <location>
        <begin position="28"/>
        <end position="84"/>
    </location>
</feature>
<comment type="caution">
    <text evidence="2">The sequence shown here is derived from an EMBL/GenBank/DDBJ whole genome shotgun (WGS) entry which is preliminary data.</text>
</comment>
<name>A0A8J5VZW6_ZIZPA</name>
<sequence>MESAAALTTTTRSAHGCFFAPARAWRRPPEGGSFRCGNKAAGAPPAGTAAGAERDTQPQAGPRAEAGSRHINGSGSFPVAAAPAPPATTAIHNLSGSHSCSSSLDEEAVADSAQEEGAAQVAETAPTSGCINKLFHGLAVRS</sequence>